<dbReference type="PRINTS" id="PR00111">
    <property type="entry name" value="ABHYDROLASE"/>
</dbReference>
<dbReference type="Gene3D" id="3.40.50.1820">
    <property type="entry name" value="alpha/beta hydrolase"/>
    <property type="match status" value="1"/>
</dbReference>
<dbReference type="Proteomes" id="UP001244295">
    <property type="component" value="Unassembled WGS sequence"/>
</dbReference>
<proteinExistence type="predicted"/>
<evidence type="ECO:0000313" key="2">
    <source>
        <dbReference type="EMBL" id="MDP9923166.1"/>
    </source>
</evidence>
<name>A0AAW8DUN0_9BURK</name>
<reference evidence="2" key="1">
    <citation type="submission" date="2023-07" db="EMBL/GenBank/DDBJ databases">
        <title>Sorghum-associated microbial communities from plants grown in Nebraska, USA.</title>
        <authorList>
            <person name="Schachtman D."/>
        </authorList>
    </citation>
    <scope>NUCLEOTIDE SEQUENCE</scope>
    <source>
        <strain evidence="2">DS2795</strain>
    </source>
</reference>
<evidence type="ECO:0000259" key="1">
    <source>
        <dbReference type="Pfam" id="PF00561"/>
    </source>
</evidence>
<dbReference type="EC" id="3.1.1.24" evidence="2"/>
<dbReference type="AlphaFoldDB" id="A0AAW8DUN0"/>
<dbReference type="Pfam" id="PF00561">
    <property type="entry name" value="Abhydrolase_1"/>
    <property type="match status" value="1"/>
</dbReference>
<keyword evidence="2" id="KW-0378">Hydrolase</keyword>
<dbReference type="PANTHER" id="PTHR43433">
    <property type="entry name" value="HYDROLASE, ALPHA/BETA FOLD FAMILY PROTEIN"/>
    <property type="match status" value="1"/>
</dbReference>
<sequence>MFERAGAPAIHYTLDGKRGPWLVLSHSLGCDVSMWDAQMSALTGRYRVLRYDTRGHGRSGVGATPCTLEQLADDAAQLMDHLRIDEATWIGFSMGGMIGQTFALKYPQRVQGLVLSDTTSQHGATPQSVWDERIRVARAHGIEPLVQPAIARWFTTNFRETQPAAVAAVAQVIASTSVEGWAGACAAIASVHTTSDLYRIGCPALVMVGEHDIGTPLAASLEMHRHLPQSTLAVIADAAHMTCIEQPERFNRALRMFLDSTVGASSEAARERL</sequence>
<dbReference type="PANTHER" id="PTHR43433:SF5">
    <property type="entry name" value="AB HYDROLASE-1 DOMAIN-CONTAINING PROTEIN"/>
    <property type="match status" value="1"/>
</dbReference>
<dbReference type="RefSeq" id="WP_307636697.1">
    <property type="nucleotide sequence ID" value="NZ_JAUSRR010000003.1"/>
</dbReference>
<dbReference type="InterPro" id="IPR026968">
    <property type="entry name" value="PcaD/CatD"/>
</dbReference>
<dbReference type="NCBIfam" id="TIGR02427">
    <property type="entry name" value="protocat_pcaD"/>
    <property type="match status" value="1"/>
</dbReference>
<organism evidence="2 3">
    <name type="scientific">Variovorax boronicumulans</name>
    <dbReference type="NCBI Taxonomy" id="436515"/>
    <lineage>
        <taxon>Bacteria</taxon>
        <taxon>Pseudomonadati</taxon>
        <taxon>Pseudomonadota</taxon>
        <taxon>Betaproteobacteria</taxon>
        <taxon>Burkholderiales</taxon>
        <taxon>Comamonadaceae</taxon>
        <taxon>Variovorax</taxon>
    </lineage>
</organism>
<dbReference type="EMBL" id="JAUSRR010000003">
    <property type="protein sequence ID" value="MDP9923166.1"/>
    <property type="molecule type" value="Genomic_DNA"/>
</dbReference>
<dbReference type="InterPro" id="IPR050471">
    <property type="entry name" value="AB_hydrolase"/>
</dbReference>
<dbReference type="SUPFAM" id="SSF53474">
    <property type="entry name" value="alpha/beta-Hydrolases"/>
    <property type="match status" value="1"/>
</dbReference>
<comment type="caution">
    <text evidence="2">The sequence shown here is derived from an EMBL/GenBank/DDBJ whole genome shotgun (WGS) entry which is preliminary data.</text>
</comment>
<feature type="domain" description="AB hydrolase-1" evidence="1">
    <location>
        <begin position="20"/>
        <end position="247"/>
    </location>
</feature>
<dbReference type="GO" id="GO:0042952">
    <property type="term" value="P:beta-ketoadipate pathway"/>
    <property type="evidence" value="ECO:0007669"/>
    <property type="project" value="InterPro"/>
</dbReference>
<gene>
    <name evidence="2" type="ORF">J2W25_002187</name>
</gene>
<accession>A0AAW8DUN0</accession>
<protein>
    <submittedName>
        <fullName evidence="2">3-oxoadipate enol-lactonase</fullName>
        <ecNumber evidence="2">3.1.1.24</ecNumber>
    </submittedName>
</protein>
<dbReference type="GO" id="GO:0047570">
    <property type="term" value="F:3-oxoadipate enol-lactonase activity"/>
    <property type="evidence" value="ECO:0007669"/>
    <property type="project" value="UniProtKB-EC"/>
</dbReference>
<dbReference type="InterPro" id="IPR029058">
    <property type="entry name" value="AB_hydrolase_fold"/>
</dbReference>
<dbReference type="InterPro" id="IPR000073">
    <property type="entry name" value="AB_hydrolase_1"/>
</dbReference>
<evidence type="ECO:0000313" key="3">
    <source>
        <dbReference type="Proteomes" id="UP001244295"/>
    </source>
</evidence>